<keyword evidence="4" id="KW-1185">Reference proteome</keyword>
<dbReference type="AlphaFoldDB" id="Z9JI72"/>
<organism evidence="1 3">
    <name type="scientific">Xylella taiwanensis</name>
    <dbReference type="NCBI Taxonomy" id="1444770"/>
    <lineage>
        <taxon>Bacteria</taxon>
        <taxon>Pseudomonadati</taxon>
        <taxon>Pseudomonadota</taxon>
        <taxon>Gammaproteobacteria</taxon>
        <taxon>Lysobacterales</taxon>
        <taxon>Lysobacteraceae</taxon>
        <taxon>Xylella</taxon>
    </lineage>
</organism>
<dbReference type="EMBL" id="JAJPPU010000001">
    <property type="protein sequence ID" value="MCD8472278.1"/>
    <property type="molecule type" value="Genomic_DNA"/>
</dbReference>
<dbReference type="EMBL" id="JDSQ01000020">
    <property type="protein sequence ID" value="EWS77452.1"/>
    <property type="molecule type" value="Genomic_DNA"/>
</dbReference>
<dbReference type="RefSeq" id="WP_038272229.1">
    <property type="nucleotide sequence ID" value="NZ_JAJPPR010000001.1"/>
</dbReference>
<name>Z9JI72_9GAMM</name>
<dbReference type="Proteomes" id="UP000020406">
    <property type="component" value="Unassembled WGS sequence"/>
</dbReference>
<dbReference type="KEGG" id="xtw:AB672_08320"/>
<sequence>MVCHGPDGNEPVLVRVSARGCAGERYMTEWAGLIPAVSDVAKRLHRCDCLYKRLGHRICAILGLGLPVSPV</sequence>
<evidence type="ECO:0000313" key="1">
    <source>
        <dbReference type="EMBL" id="EWS77452.1"/>
    </source>
</evidence>
<dbReference type="STRING" id="1444770.AF72_10920"/>
<evidence type="ECO:0000313" key="2">
    <source>
        <dbReference type="EMBL" id="MCD8472278.1"/>
    </source>
</evidence>
<gene>
    <name evidence="1" type="ORF">AF72_10920</name>
    <name evidence="2" type="ORF">LPH55_02030</name>
</gene>
<evidence type="ECO:0000313" key="4">
    <source>
        <dbReference type="Proteomes" id="UP001430701"/>
    </source>
</evidence>
<evidence type="ECO:0000313" key="3">
    <source>
        <dbReference type="Proteomes" id="UP000020406"/>
    </source>
</evidence>
<accession>Z9JI72</accession>
<comment type="caution">
    <text evidence="1">The sequence shown here is derived from an EMBL/GenBank/DDBJ whole genome shotgun (WGS) entry which is preliminary data.</text>
</comment>
<proteinExistence type="predicted"/>
<dbReference type="Proteomes" id="UP001430701">
    <property type="component" value="Unassembled WGS sequence"/>
</dbReference>
<reference evidence="1 3" key="1">
    <citation type="journal article" date="2014" name="Genome Announc.">
        <title>Draft Genome Sequence of Xylella fastidiosa Pear Leaf Scorch Strain in Taiwan.</title>
        <authorList>
            <person name="Su C.C."/>
            <person name="Deng W.L."/>
            <person name="Jan F.J."/>
            <person name="Chang C.J."/>
            <person name="Huang H."/>
            <person name="Chen J."/>
        </authorList>
    </citation>
    <scope>NUCLEOTIDE SEQUENCE [LARGE SCALE GENOMIC DNA]</scope>
    <source>
        <strain evidence="1 3">PLS229</strain>
    </source>
</reference>
<reference evidence="2" key="2">
    <citation type="submission" date="2021-11" db="EMBL/GenBank/DDBJ databases">
        <title>Genome sequence of Xylella taiwanensis PLS432.</title>
        <authorList>
            <person name="Weng L.-W."/>
            <person name="Su C.-C."/>
            <person name="Tsai C.-W."/>
            <person name="Kuo C.-H."/>
        </authorList>
    </citation>
    <scope>NUCLEOTIDE SEQUENCE</scope>
    <source>
        <strain evidence="2">PLS432</strain>
    </source>
</reference>
<protein>
    <submittedName>
        <fullName evidence="1">Uncharacterized protein</fullName>
    </submittedName>
</protein>